<dbReference type="PANTHER" id="PTHR43047">
    <property type="entry name" value="TWO-COMPONENT HISTIDINE PROTEIN KINASE"/>
    <property type="match status" value="1"/>
</dbReference>
<dbReference type="PRINTS" id="PR00344">
    <property type="entry name" value="BCTRLSENSOR"/>
</dbReference>
<proteinExistence type="predicted"/>
<dbReference type="Pfam" id="PF08447">
    <property type="entry name" value="PAS_3"/>
    <property type="match status" value="2"/>
</dbReference>
<dbReference type="Proteomes" id="UP000034883">
    <property type="component" value="Chromosome"/>
</dbReference>
<dbReference type="SMART" id="SM00448">
    <property type="entry name" value="REC"/>
    <property type="match status" value="1"/>
</dbReference>
<evidence type="ECO:0000256" key="12">
    <source>
        <dbReference type="PROSITE-ProRule" id="PRU00169"/>
    </source>
</evidence>
<dbReference type="GO" id="GO:0032259">
    <property type="term" value="P:methylation"/>
    <property type="evidence" value="ECO:0007669"/>
    <property type="project" value="UniProtKB-KW"/>
</dbReference>
<comment type="subcellular location">
    <subcellularLocation>
        <location evidence="2">Cell membrane</location>
    </subcellularLocation>
</comment>
<dbReference type="Pfam" id="PF02518">
    <property type="entry name" value="HATPase_c"/>
    <property type="match status" value="1"/>
</dbReference>
<evidence type="ECO:0000313" key="17">
    <source>
        <dbReference type="Proteomes" id="UP000034883"/>
    </source>
</evidence>
<evidence type="ECO:0000256" key="10">
    <source>
        <dbReference type="ARBA" id="ARBA00023012"/>
    </source>
</evidence>
<keyword evidence="16" id="KW-0489">Methyltransferase</keyword>
<feature type="domain" description="PAC" evidence="15">
    <location>
        <begin position="81"/>
        <end position="133"/>
    </location>
</feature>
<evidence type="ECO:0000256" key="5">
    <source>
        <dbReference type="ARBA" id="ARBA00022553"/>
    </source>
</evidence>
<dbReference type="Gene3D" id="3.40.50.2300">
    <property type="match status" value="1"/>
</dbReference>
<evidence type="ECO:0000256" key="11">
    <source>
        <dbReference type="ARBA" id="ARBA00023136"/>
    </source>
</evidence>
<dbReference type="InterPro" id="IPR035965">
    <property type="entry name" value="PAS-like_dom_sf"/>
</dbReference>
<evidence type="ECO:0000256" key="8">
    <source>
        <dbReference type="ARBA" id="ARBA00022777"/>
    </source>
</evidence>
<keyword evidence="6 16" id="KW-0808">Transferase</keyword>
<keyword evidence="7" id="KW-0547">Nucleotide-binding</keyword>
<dbReference type="InterPro" id="IPR013655">
    <property type="entry name" value="PAS_fold_3"/>
</dbReference>
<dbReference type="PANTHER" id="PTHR43047:SF72">
    <property type="entry name" value="OSMOSENSING HISTIDINE PROTEIN KINASE SLN1"/>
    <property type="match status" value="1"/>
</dbReference>
<reference evidence="16 17" key="1">
    <citation type="submission" date="2015-03" db="EMBL/GenBank/DDBJ databases">
        <title>Genome assembly of Sandaracinus amylolyticus DSM 53668.</title>
        <authorList>
            <person name="Sharma G."/>
            <person name="Subramanian S."/>
        </authorList>
    </citation>
    <scope>NUCLEOTIDE SEQUENCE [LARGE SCALE GENOMIC DNA]</scope>
    <source>
        <strain evidence="16 17">DSM 53668</strain>
    </source>
</reference>
<dbReference type="Gene3D" id="3.30.565.10">
    <property type="entry name" value="Histidine kinase-like ATPase, C-terminal domain"/>
    <property type="match status" value="1"/>
</dbReference>
<feature type="modified residue" description="4-aspartylphosphate" evidence="12">
    <location>
        <position position="849"/>
    </location>
</feature>
<keyword evidence="5 12" id="KW-0597">Phosphoprotein</keyword>
<dbReference type="AlphaFoldDB" id="A0A0F6W7D1"/>
<dbReference type="PROSITE" id="PS50113">
    <property type="entry name" value="PAC"/>
    <property type="match status" value="3"/>
</dbReference>
<dbReference type="SUPFAM" id="SSF47384">
    <property type="entry name" value="Homodimeric domain of signal transducing histidine kinase"/>
    <property type="match status" value="1"/>
</dbReference>
<dbReference type="GO" id="GO:0009927">
    <property type="term" value="F:histidine phosphotransfer kinase activity"/>
    <property type="evidence" value="ECO:0007669"/>
    <property type="project" value="TreeGrafter"/>
</dbReference>
<dbReference type="SMART" id="SM00388">
    <property type="entry name" value="HisKA"/>
    <property type="match status" value="1"/>
</dbReference>
<dbReference type="CDD" id="cd00130">
    <property type="entry name" value="PAS"/>
    <property type="match status" value="2"/>
</dbReference>
<dbReference type="Pfam" id="PF00512">
    <property type="entry name" value="HisKA"/>
    <property type="match status" value="1"/>
</dbReference>
<dbReference type="InterPro" id="IPR011006">
    <property type="entry name" value="CheY-like_superfamily"/>
</dbReference>
<gene>
    <name evidence="16" type="ORF">DB32_006524</name>
</gene>
<dbReference type="CDD" id="cd16922">
    <property type="entry name" value="HATPase_EvgS-ArcB-TorS-like"/>
    <property type="match status" value="1"/>
</dbReference>
<dbReference type="EMBL" id="CP011125">
    <property type="protein sequence ID" value="AKF09375.1"/>
    <property type="molecule type" value="Genomic_DNA"/>
</dbReference>
<sequence>MSGGTKRDIRNVLDALLVFAGVIERDGTLVEVNRAALETARREAEEVVGRKVWEAPWFAYDEQVAARVRDGAERAAGGERVRFDVDVRVTGGRLVAIELQLLPVRDERGAVEYVVLSAVDVSARKESEEALRHSEAEARRRAAELEATYRTAPIGLCVVDRELRWVRINERLAEMNGVPAAAHLGRRVRDVLPGIADQAESILRHVLDTGEPVLRVELEGETPAQPGVMRSWVESFYPIRDETTGTVVAVNVVAQETTEARRVQRALHESDERLRLAATAAGFGTFEVREDKCAQWSPELRRIVGLPEVDEPITIGVLERLLHPDDRARVLEEIAQSVDPRGDGVFESEHRFVRPDGSVAWVLARGRSEFRGEGDARRFVHASGAVIDLSARKALEQERQRDDARWRLTIEASGAADWEYWVTTGELRWSERMLELWGATPESTLEEALTRLHPDDVVRSRAAFERSLDPSGDGMFLDESRVLGTDGKVHWLESRGRTTFEDTPEGRRPVVLRAVTLDVSERKRAEEDRARLLESERRAREDAERASRMRDEFLATISHELRTPLNAILGWAHLLRSGPDDRARLERGLDVITRNAQLQATLIADLLDMSRIIAGKLALEVHPLDPSAAVSAALESVRAAASAKEITLRTVVDSPVPRVRGDATRLQQVIWNLLSNAIKFTPRGGRVEVSIARRDDEVEIAVADSGQGIDPEFLPHVFERFRQADQTTTRRHGGLGLGLAIVQQIVQMHGGTVRAESEGVGKGARFAITLPATAREVATTPATERAKRGPDALRRLGGVRVLVVDDEPDARDVIAQVLELAEADVSTASSADEALEVMERAPFDVLLSDIGMPKRDGYALIEEVRRRGIAVPAAALTAFARDQDRKRALAAGYQVHIPKPVEPEALISAVASLATVG</sequence>
<evidence type="ECO:0000256" key="3">
    <source>
        <dbReference type="ARBA" id="ARBA00012438"/>
    </source>
</evidence>
<dbReference type="InterPro" id="IPR003661">
    <property type="entry name" value="HisK_dim/P_dom"/>
</dbReference>
<dbReference type="Gene3D" id="2.10.70.100">
    <property type="match status" value="1"/>
</dbReference>
<dbReference type="PROSITE" id="PS50109">
    <property type="entry name" value="HIS_KIN"/>
    <property type="match status" value="1"/>
</dbReference>
<accession>A0A0F6W7D1</accession>
<dbReference type="PROSITE" id="PS50110">
    <property type="entry name" value="RESPONSE_REGULATORY"/>
    <property type="match status" value="1"/>
</dbReference>
<keyword evidence="9" id="KW-0067">ATP-binding</keyword>
<dbReference type="InterPro" id="IPR036890">
    <property type="entry name" value="HATPase_C_sf"/>
</dbReference>
<keyword evidence="11" id="KW-0472">Membrane</keyword>
<dbReference type="GO" id="GO:0005524">
    <property type="term" value="F:ATP binding"/>
    <property type="evidence" value="ECO:0007669"/>
    <property type="project" value="UniProtKB-KW"/>
</dbReference>
<evidence type="ECO:0000313" key="16">
    <source>
        <dbReference type="EMBL" id="AKF09375.1"/>
    </source>
</evidence>
<dbReference type="EC" id="2.7.13.3" evidence="3"/>
<dbReference type="InterPro" id="IPR001789">
    <property type="entry name" value="Sig_transdc_resp-reg_receiver"/>
</dbReference>
<dbReference type="InterPro" id="IPR000700">
    <property type="entry name" value="PAS-assoc_C"/>
</dbReference>
<dbReference type="RefSeq" id="WP_169791622.1">
    <property type="nucleotide sequence ID" value="NZ_CP011125.1"/>
</dbReference>
<evidence type="ECO:0000256" key="9">
    <source>
        <dbReference type="ARBA" id="ARBA00022840"/>
    </source>
</evidence>
<dbReference type="InterPro" id="IPR004358">
    <property type="entry name" value="Sig_transdc_His_kin-like_C"/>
</dbReference>
<organism evidence="16 17">
    <name type="scientific">Sandaracinus amylolyticus</name>
    <dbReference type="NCBI Taxonomy" id="927083"/>
    <lineage>
        <taxon>Bacteria</taxon>
        <taxon>Pseudomonadati</taxon>
        <taxon>Myxococcota</taxon>
        <taxon>Polyangia</taxon>
        <taxon>Polyangiales</taxon>
        <taxon>Sandaracinaceae</taxon>
        <taxon>Sandaracinus</taxon>
    </lineage>
</organism>
<dbReference type="Gene3D" id="3.30.450.20">
    <property type="entry name" value="PAS domain"/>
    <property type="match status" value="4"/>
</dbReference>
<dbReference type="FunFam" id="3.30.565.10:FF:000023">
    <property type="entry name" value="PAS domain-containing sensor histidine kinase"/>
    <property type="match status" value="1"/>
</dbReference>
<evidence type="ECO:0000256" key="6">
    <source>
        <dbReference type="ARBA" id="ARBA00022679"/>
    </source>
</evidence>
<feature type="domain" description="Histidine kinase" evidence="13">
    <location>
        <begin position="556"/>
        <end position="774"/>
    </location>
</feature>
<dbReference type="Pfam" id="PF08448">
    <property type="entry name" value="PAS_4"/>
    <property type="match status" value="2"/>
</dbReference>
<dbReference type="InterPro" id="IPR036097">
    <property type="entry name" value="HisK_dim/P_sf"/>
</dbReference>
<dbReference type="CDD" id="cd17580">
    <property type="entry name" value="REC_2_DhkD-like"/>
    <property type="match status" value="1"/>
</dbReference>
<dbReference type="KEGG" id="samy:DB32_006524"/>
<comment type="catalytic activity">
    <reaction evidence="1">
        <text>ATP + protein L-histidine = ADP + protein N-phospho-L-histidine.</text>
        <dbReference type="EC" id="2.7.13.3"/>
    </reaction>
</comment>
<dbReference type="SMART" id="SM00091">
    <property type="entry name" value="PAS"/>
    <property type="match status" value="4"/>
</dbReference>
<dbReference type="GO" id="GO:0005886">
    <property type="term" value="C:plasma membrane"/>
    <property type="evidence" value="ECO:0007669"/>
    <property type="project" value="UniProtKB-SubCell"/>
</dbReference>
<keyword evidence="8" id="KW-0418">Kinase</keyword>
<feature type="domain" description="PAC" evidence="15">
    <location>
        <begin position="346"/>
        <end position="401"/>
    </location>
</feature>
<dbReference type="InterPro" id="IPR005467">
    <property type="entry name" value="His_kinase_dom"/>
</dbReference>
<dbReference type="SMART" id="SM00086">
    <property type="entry name" value="PAC"/>
    <property type="match status" value="2"/>
</dbReference>
<dbReference type="NCBIfam" id="TIGR00229">
    <property type="entry name" value="sensory_box"/>
    <property type="match status" value="3"/>
</dbReference>
<dbReference type="Pfam" id="PF00072">
    <property type="entry name" value="Response_reg"/>
    <property type="match status" value="1"/>
</dbReference>
<feature type="domain" description="PAC" evidence="15">
    <location>
        <begin position="476"/>
        <end position="531"/>
    </location>
</feature>
<evidence type="ECO:0000259" key="15">
    <source>
        <dbReference type="PROSITE" id="PS50113"/>
    </source>
</evidence>
<keyword evidence="10" id="KW-0902">Two-component regulatory system</keyword>
<evidence type="ECO:0000256" key="2">
    <source>
        <dbReference type="ARBA" id="ARBA00004236"/>
    </source>
</evidence>
<dbReference type="Gene3D" id="1.10.287.130">
    <property type="match status" value="1"/>
</dbReference>
<dbReference type="InterPro" id="IPR013656">
    <property type="entry name" value="PAS_4"/>
</dbReference>
<dbReference type="SMART" id="SM00387">
    <property type="entry name" value="HATPase_c"/>
    <property type="match status" value="1"/>
</dbReference>
<dbReference type="SUPFAM" id="SSF52172">
    <property type="entry name" value="CheY-like"/>
    <property type="match status" value="1"/>
</dbReference>
<name>A0A0F6W7D1_9BACT</name>
<keyword evidence="17" id="KW-1185">Reference proteome</keyword>
<dbReference type="GO" id="GO:0008168">
    <property type="term" value="F:methyltransferase activity"/>
    <property type="evidence" value="ECO:0007669"/>
    <property type="project" value="UniProtKB-KW"/>
</dbReference>
<evidence type="ECO:0000256" key="1">
    <source>
        <dbReference type="ARBA" id="ARBA00000085"/>
    </source>
</evidence>
<evidence type="ECO:0000259" key="13">
    <source>
        <dbReference type="PROSITE" id="PS50109"/>
    </source>
</evidence>
<evidence type="ECO:0000259" key="14">
    <source>
        <dbReference type="PROSITE" id="PS50110"/>
    </source>
</evidence>
<keyword evidence="4" id="KW-1003">Cell membrane</keyword>
<protein>
    <recommendedName>
        <fullName evidence="3">histidine kinase</fullName>
        <ecNumber evidence="3">2.7.13.3</ecNumber>
    </recommendedName>
</protein>
<feature type="domain" description="Response regulatory" evidence="14">
    <location>
        <begin position="800"/>
        <end position="914"/>
    </location>
</feature>
<evidence type="ECO:0000256" key="7">
    <source>
        <dbReference type="ARBA" id="ARBA00022741"/>
    </source>
</evidence>
<dbReference type="InterPro" id="IPR000014">
    <property type="entry name" value="PAS"/>
</dbReference>
<dbReference type="InterPro" id="IPR003594">
    <property type="entry name" value="HATPase_dom"/>
</dbReference>
<dbReference type="STRING" id="927083.DB32_006524"/>
<dbReference type="SUPFAM" id="SSF55785">
    <property type="entry name" value="PYP-like sensor domain (PAS domain)"/>
    <property type="match status" value="4"/>
</dbReference>
<dbReference type="SUPFAM" id="SSF55874">
    <property type="entry name" value="ATPase domain of HSP90 chaperone/DNA topoisomerase II/histidine kinase"/>
    <property type="match status" value="1"/>
</dbReference>
<dbReference type="CDD" id="cd00082">
    <property type="entry name" value="HisKA"/>
    <property type="match status" value="1"/>
</dbReference>
<evidence type="ECO:0000256" key="4">
    <source>
        <dbReference type="ARBA" id="ARBA00022475"/>
    </source>
</evidence>
<dbReference type="GO" id="GO:0000155">
    <property type="term" value="F:phosphorelay sensor kinase activity"/>
    <property type="evidence" value="ECO:0007669"/>
    <property type="project" value="InterPro"/>
</dbReference>
<dbReference type="InterPro" id="IPR001610">
    <property type="entry name" value="PAC"/>
</dbReference>